<keyword evidence="2" id="KW-1185">Reference proteome</keyword>
<evidence type="ECO:0000313" key="1">
    <source>
        <dbReference type="EMBL" id="NJC72634.1"/>
    </source>
</evidence>
<accession>A0ABX0Y5R4</accession>
<evidence type="ECO:0000313" key="2">
    <source>
        <dbReference type="Proteomes" id="UP000722989"/>
    </source>
</evidence>
<proteinExistence type="predicted"/>
<sequence length="60" mass="6801">MDPDTVARIRAAHAPTITWWGCAVQLTCLTCRDAYPCLAIVALEERLRLERVRGNSGRFR</sequence>
<dbReference type="Proteomes" id="UP000722989">
    <property type="component" value="Unassembled WGS sequence"/>
</dbReference>
<dbReference type="EMBL" id="JAATVY010000020">
    <property type="protein sequence ID" value="NJC72634.1"/>
    <property type="molecule type" value="Genomic_DNA"/>
</dbReference>
<gene>
    <name evidence="1" type="ORF">HC031_23360</name>
</gene>
<name>A0ABX0Y5R4_9ACTN</name>
<protein>
    <submittedName>
        <fullName evidence="1">Uncharacterized protein</fullName>
    </submittedName>
</protein>
<organism evidence="1 2">
    <name type="scientific">Planosporangium thailandense</name>
    <dbReference type="NCBI Taxonomy" id="765197"/>
    <lineage>
        <taxon>Bacteria</taxon>
        <taxon>Bacillati</taxon>
        <taxon>Actinomycetota</taxon>
        <taxon>Actinomycetes</taxon>
        <taxon>Micromonosporales</taxon>
        <taxon>Micromonosporaceae</taxon>
        <taxon>Planosporangium</taxon>
    </lineage>
</organism>
<dbReference type="RefSeq" id="WP_167927543.1">
    <property type="nucleotide sequence ID" value="NZ_JAATVY010000020.1"/>
</dbReference>
<comment type="caution">
    <text evidence="1">The sequence shown here is derived from an EMBL/GenBank/DDBJ whole genome shotgun (WGS) entry which is preliminary data.</text>
</comment>
<reference evidence="1 2" key="1">
    <citation type="submission" date="2020-03" db="EMBL/GenBank/DDBJ databases">
        <title>WGS of the type strain of Planosporangium spp.</title>
        <authorList>
            <person name="Thawai C."/>
        </authorList>
    </citation>
    <scope>NUCLEOTIDE SEQUENCE [LARGE SCALE GENOMIC DNA]</scope>
    <source>
        <strain evidence="1 2">TBRC 5610</strain>
    </source>
</reference>